<dbReference type="InterPro" id="IPR005801">
    <property type="entry name" value="ADC_synthase"/>
</dbReference>
<accession>A0AAP6HF70</accession>
<comment type="caution">
    <text evidence="11">The sequence shown here is derived from an EMBL/GenBank/DDBJ whole genome shotgun (WGS) entry which is preliminary data.</text>
</comment>
<protein>
    <recommendedName>
        <fullName evidence="3">Anthranilate synthase component 1</fullName>
    </recommendedName>
</protein>
<dbReference type="GO" id="GO:0046872">
    <property type="term" value="F:metal ion binding"/>
    <property type="evidence" value="ECO:0007669"/>
    <property type="project" value="UniProtKB-KW"/>
</dbReference>
<gene>
    <name evidence="11" type="ORF">PG303_02780</name>
</gene>
<dbReference type="EMBL" id="JAQZHK010000002">
    <property type="protein sequence ID" value="MDY3512140.1"/>
    <property type="molecule type" value="Genomic_DNA"/>
</dbReference>
<dbReference type="Pfam" id="PF00425">
    <property type="entry name" value="Chorismate_bind"/>
    <property type="match status" value="1"/>
</dbReference>
<keyword evidence="4" id="KW-0479">Metal-binding</keyword>
<sequence>MVKIKTESKVLMGDLHTPMGTYLKLRDIFRDTILLESTEHNADNGSYSFIGVNAIAGIEINNYESYEIKFPNLPPQKLNFQEGVLLTDVLQDFAENFKCEEVENTIDKMAQGFFGYTSYEAIPFFESIKFKPQNKETEIPILRYRFYQYIIAFNHTNDEMRIIENKIEGLNSEISYLEDIINHKSIAVYPFESVEQETSNLEDAEYLEMVKQAQKHAFRGDTFQMVLSRRFQQKYRGDEFQVYRALRNINPSPYLFFFDYGDYKLMGSSPESQLIIKNKKAIIHPIAGTFKRTGNIQEDLAAAKDLKADPKENAEHTMLVDLARNDLSKLGKNVSVSKLKEIQFFSSVIHMVSEVTAELSDNINPYEMIATTFPQGTLSGAPKYKAMELIDLYEPTSRGYYGGCIGFVGFDGTCNQAIMIRTFLAKNNHLYYQAGAGVVAKSSPESELQEVNNKLNALKKAIKKAETLNRA</sequence>
<evidence type="ECO:0000256" key="8">
    <source>
        <dbReference type="ARBA" id="ARBA00047683"/>
    </source>
</evidence>
<dbReference type="Pfam" id="PF04715">
    <property type="entry name" value="Anth_synt_I_N"/>
    <property type="match status" value="1"/>
</dbReference>
<dbReference type="Proteomes" id="UP001284033">
    <property type="component" value="Unassembled WGS sequence"/>
</dbReference>
<dbReference type="SUPFAM" id="SSF56322">
    <property type="entry name" value="ADC synthase"/>
    <property type="match status" value="1"/>
</dbReference>
<evidence type="ECO:0000259" key="9">
    <source>
        <dbReference type="Pfam" id="PF00425"/>
    </source>
</evidence>
<dbReference type="Gene3D" id="3.60.120.10">
    <property type="entry name" value="Anthranilate synthase"/>
    <property type="match status" value="1"/>
</dbReference>
<feature type="domain" description="Chorismate-utilising enzyme C-terminal" evidence="9">
    <location>
        <begin position="204"/>
        <end position="454"/>
    </location>
</feature>
<dbReference type="PANTHER" id="PTHR11236">
    <property type="entry name" value="AMINOBENZOATE/ANTHRANILATE SYNTHASE"/>
    <property type="match status" value="1"/>
</dbReference>
<comment type="catalytic activity">
    <reaction evidence="8">
        <text>chorismate + L-glutamine = anthranilate + pyruvate + L-glutamate + H(+)</text>
        <dbReference type="Rhea" id="RHEA:21732"/>
        <dbReference type="ChEBI" id="CHEBI:15361"/>
        <dbReference type="ChEBI" id="CHEBI:15378"/>
        <dbReference type="ChEBI" id="CHEBI:16567"/>
        <dbReference type="ChEBI" id="CHEBI:29748"/>
        <dbReference type="ChEBI" id="CHEBI:29985"/>
        <dbReference type="ChEBI" id="CHEBI:58359"/>
        <dbReference type="EC" id="4.1.3.27"/>
    </reaction>
</comment>
<evidence type="ECO:0000259" key="10">
    <source>
        <dbReference type="Pfam" id="PF04715"/>
    </source>
</evidence>
<dbReference type="GeneID" id="93717331"/>
<comment type="function">
    <text evidence="7">Part of a heterotetrameric complex that catalyzes the two-step biosynthesis of anthranilate, an intermediate in the biosynthesis of L-tryptophan. In the first step, the glutamine-binding beta subunit (TrpG) of anthranilate synthase (AS) provides the glutamine amidotransferase activity which generates ammonia as a substrate that, along with chorismate, is used in the second step, catalyzed by the large alpha subunit of AS (TrpE) to produce anthranilate. In the absence of TrpG, TrpE can synthesize anthranilate directly from chorismate and high concentrations of ammonia.</text>
</comment>
<dbReference type="AlphaFoldDB" id="A0AAP6HF70"/>
<name>A0AAP6HF70_RIEAN</name>
<comment type="subunit">
    <text evidence="2">Heterotetramer consisting of two non-identical subunits: a beta subunit (TrpG) and a large alpha subunit (TrpE).</text>
</comment>
<dbReference type="PANTHER" id="PTHR11236:SF48">
    <property type="entry name" value="ISOCHORISMATE SYNTHASE MENF"/>
    <property type="match status" value="1"/>
</dbReference>
<evidence type="ECO:0000256" key="5">
    <source>
        <dbReference type="ARBA" id="ARBA00022842"/>
    </source>
</evidence>
<organism evidence="11 12">
    <name type="scientific">Riemerella anatipestifer</name>
    <name type="common">Moraxella anatipestifer</name>
    <dbReference type="NCBI Taxonomy" id="34085"/>
    <lineage>
        <taxon>Bacteria</taxon>
        <taxon>Pseudomonadati</taxon>
        <taxon>Bacteroidota</taxon>
        <taxon>Flavobacteriia</taxon>
        <taxon>Flavobacteriales</taxon>
        <taxon>Weeksellaceae</taxon>
        <taxon>Riemerella</taxon>
    </lineage>
</organism>
<dbReference type="RefSeq" id="WP_004918985.1">
    <property type="nucleotide sequence ID" value="NZ_CP031845.1"/>
</dbReference>
<feature type="domain" description="Anthranilate synthase component I N-terminal" evidence="10">
    <location>
        <begin position="14"/>
        <end position="160"/>
    </location>
</feature>
<dbReference type="InterPro" id="IPR006805">
    <property type="entry name" value="Anth_synth_I_N"/>
</dbReference>
<comment type="cofactor">
    <cofactor evidence="1">
        <name>Mg(2+)</name>
        <dbReference type="ChEBI" id="CHEBI:18420"/>
    </cofactor>
</comment>
<proteinExistence type="predicted"/>
<dbReference type="GO" id="GO:0004049">
    <property type="term" value="F:anthranilate synthase activity"/>
    <property type="evidence" value="ECO:0007669"/>
    <property type="project" value="UniProtKB-EC"/>
</dbReference>
<reference evidence="11" key="1">
    <citation type="submission" date="2023-01" db="EMBL/GenBank/DDBJ databases">
        <title>Genome-based studies on antimicrobial resistance profiles of Riemerella anatipestifer in China, 1994 to 2021.</title>
        <authorList>
            <person name="Yang Z."/>
            <person name="Zhu D."/>
        </authorList>
    </citation>
    <scope>NUCLEOTIDE SEQUENCE</scope>
    <source>
        <strain evidence="11">RCAD1218</strain>
    </source>
</reference>
<evidence type="ECO:0000256" key="1">
    <source>
        <dbReference type="ARBA" id="ARBA00001946"/>
    </source>
</evidence>
<evidence type="ECO:0000256" key="7">
    <source>
        <dbReference type="ARBA" id="ARBA00025634"/>
    </source>
</evidence>
<keyword evidence="5" id="KW-0460">Magnesium</keyword>
<dbReference type="GO" id="GO:0000162">
    <property type="term" value="P:L-tryptophan biosynthetic process"/>
    <property type="evidence" value="ECO:0007669"/>
    <property type="project" value="TreeGrafter"/>
</dbReference>
<dbReference type="PRINTS" id="PR00095">
    <property type="entry name" value="ANTSNTHASEI"/>
</dbReference>
<evidence type="ECO:0000256" key="2">
    <source>
        <dbReference type="ARBA" id="ARBA00011575"/>
    </source>
</evidence>
<dbReference type="InterPro" id="IPR019999">
    <property type="entry name" value="Anth_synth_I-like"/>
</dbReference>
<evidence type="ECO:0000313" key="12">
    <source>
        <dbReference type="Proteomes" id="UP001284033"/>
    </source>
</evidence>
<evidence type="ECO:0000256" key="3">
    <source>
        <dbReference type="ARBA" id="ARBA00020653"/>
    </source>
</evidence>
<evidence type="ECO:0000256" key="4">
    <source>
        <dbReference type="ARBA" id="ARBA00022723"/>
    </source>
</evidence>
<evidence type="ECO:0000256" key="6">
    <source>
        <dbReference type="ARBA" id="ARBA00023239"/>
    </source>
</evidence>
<keyword evidence="6" id="KW-0456">Lyase</keyword>
<evidence type="ECO:0000313" key="11">
    <source>
        <dbReference type="EMBL" id="MDY3512140.1"/>
    </source>
</evidence>
<dbReference type="InterPro" id="IPR015890">
    <property type="entry name" value="Chorismate_C"/>
</dbReference>